<feature type="transmembrane region" description="Helical" evidence="5">
    <location>
        <begin position="478"/>
        <end position="500"/>
    </location>
</feature>
<organism evidence="8 9">
    <name type="scientific">Fluviicoccus keumensis</name>
    <dbReference type="NCBI Taxonomy" id="1435465"/>
    <lineage>
        <taxon>Bacteria</taxon>
        <taxon>Pseudomonadati</taxon>
        <taxon>Pseudomonadota</taxon>
        <taxon>Gammaproteobacteria</taxon>
        <taxon>Moraxellales</taxon>
        <taxon>Moraxellaceae</taxon>
        <taxon>Fluviicoccus</taxon>
    </lineage>
</organism>
<feature type="transmembrane region" description="Helical" evidence="5">
    <location>
        <begin position="739"/>
        <end position="760"/>
    </location>
</feature>
<dbReference type="SUPFAM" id="SSF161098">
    <property type="entry name" value="MetI-like"/>
    <property type="match status" value="1"/>
</dbReference>
<keyword evidence="3 5" id="KW-1133">Transmembrane helix</keyword>
<feature type="transmembrane region" description="Helical" evidence="5">
    <location>
        <begin position="512"/>
        <end position="533"/>
    </location>
</feature>
<evidence type="ECO:0000256" key="5">
    <source>
        <dbReference type="RuleBase" id="RU363032"/>
    </source>
</evidence>
<dbReference type="Pfam" id="PF00528">
    <property type="entry name" value="BPD_transp_1"/>
    <property type="match status" value="1"/>
</dbReference>
<protein>
    <submittedName>
        <fullName evidence="8">Phosphate transport system permease protein</fullName>
    </submittedName>
</protein>
<dbReference type="GO" id="GO:0005886">
    <property type="term" value="C:plasma membrane"/>
    <property type="evidence" value="ECO:0007669"/>
    <property type="project" value="UniProtKB-SubCell"/>
</dbReference>
<feature type="transmembrane region" description="Helical" evidence="5">
    <location>
        <begin position="670"/>
        <end position="694"/>
    </location>
</feature>
<dbReference type="GO" id="GO:0055085">
    <property type="term" value="P:transmembrane transport"/>
    <property type="evidence" value="ECO:0007669"/>
    <property type="project" value="InterPro"/>
</dbReference>
<evidence type="ECO:0000256" key="1">
    <source>
        <dbReference type="ARBA" id="ARBA00004651"/>
    </source>
</evidence>
<feature type="transmembrane region" description="Helical" evidence="5">
    <location>
        <begin position="625"/>
        <end position="649"/>
    </location>
</feature>
<evidence type="ECO:0000256" key="2">
    <source>
        <dbReference type="ARBA" id="ARBA00022692"/>
    </source>
</evidence>
<dbReference type="Gene3D" id="1.10.3720.10">
    <property type="entry name" value="MetI-like"/>
    <property type="match status" value="1"/>
</dbReference>
<dbReference type="PANTHER" id="PTHR42727">
    <property type="entry name" value="PHOSPHATE TRANSPORT SYSTEM PERMEASE PROTEIN"/>
    <property type="match status" value="1"/>
</dbReference>
<dbReference type="InterPro" id="IPR000515">
    <property type="entry name" value="MetI-like"/>
</dbReference>
<dbReference type="AlphaFoldDB" id="A0A4Q7ZCP1"/>
<name>A0A4Q7ZCP1_9GAMM</name>
<keyword evidence="5" id="KW-0813">Transport</keyword>
<evidence type="ECO:0000256" key="3">
    <source>
        <dbReference type="ARBA" id="ARBA00022989"/>
    </source>
</evidence>
<proteinExistence type="inferred from homology"/>
<comment type="caution">
    <text evidence="8">The sequence shown here is derived from an EMBL/GenBank/DDBJ whole genome shotgun (WGS) entry which is preliminary data.</text>
</comment>
<evidence type="ECO:0000256" key="4">
    <source>
        <dbReference type="ARBA" id="ARBA00023136"/>
    </source>
</evidence>
<dbReference type="PANTHER" id="PTHR42727:SF1">
    <property type="entry name" value="PHOSPHATE TRANSPORT SYSTEM PERMEASE"/>
    <property type="match status" value="1"/>
</dbReference>
<dbReference type="CDD" id="cd06261">
    <property type="entry name" value="TM_PBP2"/>
    <property type="match status" value="1"/>
</dbReference>
<comment type="subcellular location">
    <subcellularLocation>
        <location evidence="1 5">Cell membrane</location>
        <topology evidence="1 5">Multi-pass membrane protein</topology>
    </subcellularLocation>
</comment>
<dbReference type="RefSeq" id="WP_165391318.1">
    <property type="nucleotide sequence ID" value="NZ_SHKX01000010.1"/>
</dbReference>
<feature type="domain" description="ABC transmembrane type-1" evidence="7">
    <location>
        <begin position="472"/>
        <end position="760"/>
    </location>
</feature>
<feature type="transmembrane region" description="Helical" evidence="5">
    <location>
        <begin position="539"/>
        <end position="564"/>
    </location>
</feature>
<sequence length="774" mass="83871">MSQSERAQPDAAYLASLDRRRRIKDRFANVTIAFGGVFVIVAIALIFFYLLFESWPLFRKTELAPAHQYSAMTPASWVDMDEYNETGIRLQPNGEIRFFRVSDGQVTGTRSLNLPEGVTVSAVMPGPVLQGVVGVGLSNGQLVVLKPDYTVDHQGETRVVTPNVAFPFGEAPLTVMPSPQALTNFSVRDDDGRLEVLAVAGNQLLWEEFTEQKPATAGAAEGEGFSLGGLHDDTDQSGADQPKTYALGKSEALPLPAAGIRQVLIGQGSRWLYAFTADDKVAVFKRGDEGVSLYQEAALGLNNAHVTSVSALQGEISLLIGDSAGEISQWFLVRDTKSAEDKFSLQRIRSFRLGDAPVTAITPELKRKGFVAGDAKGRVGYFYTTSERTLSIQQAAKSAVTSLSLSQRSDGVFVQAGDSSSFWRLHSEHPDISMSSMWGKVWYESYPEPTYTWQSSSGNADFESKLSLVPLAFGTLKAAFFAMLLAAPLAICGAMYTAVFMSPGLRTKVKPAVELMQALPTVILGFLAGLWLAPLVEASLPGIVTLLIVTPIVILLCGFAWVQIPLEKRSRIPDGWAPVLLILPVVLAGGLSMHFSQSMELALFNGDVRHWMSEHVGLKFDQRNALIVGLVMGFAVIAPIFSIAEDALFAVPRHLTNGSLALGATQWQTLVRVVLPTASPGIFSAVMIGFGRAIGETMIVLMATGNTAVMNWNMFEGMRTLSANVAVEMAEAEVGSTHFRVLFLSALVLFVLTFVLNTVAEVVRTRLRKKYGSL</sequence>
<feature type="transmembrane region" description="Helical" evidence="5">
    <location>
        <begin position="27"/>
        <end position="52"/>
    </location>
</feature>
<dbReference type="EMBL" id="SHKX01000010">
    <property type="protein sequence ID" value="RZU47783.1"/>
    <property type="molecule type" value="Genomic_DNA"/>
</dbReference>
<evidence type="ECO:0000259" key="7">
    <source>
        <dbReference type="PROSITE" id="PS50928"/>
    </source>
</evidence>
<evidence type="ECO:0000313" key="8">
    <source>
        <dbReference type="EMBL" id="RZU47783.1"/>
    </source>
</evidence>
<keyword evidence="9" id="KW-1185">Reference proteome</keyword>
<evidence type="ECO:0000313" key="9">
    <source>
        <dbReference type="Proteomes" id="UP000292423"/>
    </source>
</evidence>
<dbReference type="PROSITE" id="PS50928">
    <property type="entry name" value="ABC_TM1"/>
    <property type="match status" value="1"/>
</dbReference>
<gene>
    <name evidence="8" type="ORF">EV700_0750</name>
</gene>
<reference evidence="8 9" key="1">
    <citation type="submission" date="2019-02" db="EMBL/GenBank/DDBJ databases">
        <title>Genomic Encyclopedia of Type Strains, Phase IV (KMG-IV): sequencing the most valuable type-strain genomes for metagenomic binning, comparative biology and taxonomic classification.</title>
        <authorList>
            <person name="Goeker M."/>
        </authorList>
    </citation>
    <scope>NUCLEOTIDE SEQUENCE [LARGE SCALE GENOMIC DNA]</scope>
    <source>
        <strain evidence="8 9">DSM 105135</strain>
    </source>
</reference>
<comment type="similarity">
    <text evidence="5">Belongs to the binding-protein-dependent transport system permease family.</text>
</comment>
<feature type="transmembrane region" description="Helical" evidence="5">
    <location>
        <begin position="576"/>
        <end position="595"/>
    </location>
</feature>
<feature type="region of interest" description="Disordered" evidence="6">
    <location>
        <begin position="217"/>
        <end position="243"/>
    </location>
</feature>
<evidence type="ECO:0000256" key="6">
    <source>
        <dbReference type="SAM" id="MobiDB-lite"/>
    </source>
</evidence>
<dbReference type="InterPro" id="IPR035906">
    <property type="entry name" value="MetI-like_sf"/>
</dbReference>
<keyword evidence="4 5" id="KW-0472">Membrane</keyword>
<dbReference type="SUPFAM" id="SSF50978">
    <property type="entry name" value="WD40 repeat-like"/>
    <property type="match status" value="1"/>
</dbReference>
<dbReference type="Proteomes" id="UP000292423">
    <property type="component" value="Unassembled WGS sequence"/>
</dbReference>
<keyword evidence="2 5" id="KW-0812">Transmembrane</keyword>
<dbReference type="InterPro" id="IPR036322">
    <property type="entry name" value="WD40_repeat_dom_sf"/>
</dbReference>
<accession>A0A4Q7ZCP1</accession>